<sequence>MPHFHSHPPPQTNDFYFFPYYKPRLVCTKRFRELTSSPCRFKPKWGSMPSNQHHPLTSSHQTFEPTPSSNTATAALRYEKRQISSSWWEFNYCHGVVGHAGNHLQSLDKGAPKVQRQHNIYPDGRPLCPSRPTLITAASSSSASSSPTNIFVCGGIEVTMGQASTKIWILCLHTAKLIGRKAPLTDSTEDAGGPLKAPLGHLVFSGLVLAIMMSALTIMRCKEPAKLLIQLYWPRSQLWLLIEAWHVLLISVGLLALAVVSALLPRRLSVPALSTLARHRLSNGHSTKGRKLKTHHTLSRSTHAWVGLAIAIIGLVGVPPSPSSAGWTNLSKKIAIKNSCSPPTVPPGSSKQKKVPASRAAPWSVWSCWVGILSAEVARSIIRKHRKDERASSSHHHPCPML</sequence>
<protein>
    <submittedName>
        <fullName evidence="3">Uncharacterized protein</fullName>
    </submittedName>
</protein>
<organism evidence="3 4">
    <name type="scientific">Puccinia coronata f. sp. avenae</name>
    <dbReference type="NCBI Taxonomy" id="200324"/>
    <lineage>
        <taxon>Eukaryota</taxon>
        <taxon>Fungi</taxon>
        <taxon>Dikarya</taxon>
        <taxon>Basidiomycota</taxon>
        <taxon>Pucciniomycotina</taxon>
        <taxon>Pucciniomycetes</taxon>
        <taxon>Pucciniales</taxon>
        <taxon>Pucciniaceae</taxon>
        <taxon>Puccinia</taxon>
    </lineage>
</organism>
<feature type="transmembrane region" description="Helical" evidence="2">
    <location>
        <begin position="298"/>
        <end position="318"/>
    </location>
</feature>
<evidence type="ECO:0000256" key="2">
    <source>
        <dbReference type="SAM" id="Phobius"/>
    </source>
</evidence>
<proteinExistence type="predicted"/>
<accession>A0A2N5TEC4</accession>
<keyword evidence="2" id="KW-0812">Transmembrane</keyword>
<gene>
    <name evidence="3" type="ORF">PCASD_14708</name>
</gene>
<keyword evidence="2" id="KW-0472">Membrane</keyword>
<evidence type="ECO:0000313" key="3">
    <source>
        <dbReference type="EMBL" id="PLW23852.1"/>
    </source>
</evidence>
<evidence type="ECO:0000256" key="1">
    <source>
        <dbReference type="SAM" id="MobiDB-lite"/>
    </source>
</evidence>
<keyword evidence="2" id="KW-1133">Transmembrane helix</keyword>
<evidence type="ECO:0000313" key="4">
    <source>
        <dbReference type="Proteomes" id="UP000235392"/>
    </source>
</evidence>
<feature type="region of interest" description="Disordered" evidence="1">
    <location>
        <begin position="50"/>
        <end position="69"/>
    </location>
</feature>
<dbReference type="EMBL" id="PGCI01000622">
    <property type="protein sequence ID" value="PLW23852.1"/>
    <property type="molecule type" value="Genomic_DNA"/>
</dbReference>
<feature type="transmembrane region" description="Helical" evidence="2">
    <location>
        <begin position="199"/>
        <end position="218"/>
    </location>
</feature>
<dbReference type="AlphaFoldDB" id="A0A2N5TEC4"/>
<name>A0A2N5TEC4_9BASI</name>
<feature type="transmembrane region" description="Helical" evidence="2">
    <location>
        <begin position="238"/>
        <end position="264"/>
    </location>
</feature>
<comment type="caution">
    <text evidence="3">The sequence shown here is derived from an EMBL/GenBank/DDBJ whole genome shotgun (WGS) entry which is preliminary data.</text>
</comment>
<dbReference type="Proteomes" id="UP000235392">
    <property type="component" value="Unassembled WGS sequence"/>
</dbReference>
<reference evidence="3 4" key="1">
    <citation type="submission" date="2017-11" db="EMBL/GenBank/DDBJ databases">
        <title>De novo assembly and phasing of dikaryotic genomes from two isolates of Puccinia coronata f. sp. avenae, the causal agent of oat crown rust.</title>
        <authorList>
            <person name="Miller M.E."/>
            <person name="Zhang Y."/>
            <person name="Omidvar V."/>
            <person name="Sperschneider J."/>
            <person name="Schwessinger B."/>
            <person name="Raley C."/>
            <person name="Palmer J.M."/>
            <person name="Garnica D."/>
            <person name="Upadhyaya N."/>
            <person name="Rathjen J."/>
            <person name="Taylor J.M."/>
            <person name="Park R.F."/>
            <person name="Dodds P.N."/>
            <person name="Hirsch C.D."/>
            <person name="Kianian S.F."/>
            <person name="Figueroa M."/>
        </authorList>
    </citation>
    <scope>NUCLEOTIDE SEQUENCE [LARGE SCALE GENOMIC DNA]</scope>
    <source>
        <strain evidence="3">12SD80</strain>
    </source>
</reference>